<dbReference type="AlphaFoldDB" id="A0AB34JT87"/>
<evidence type="ECO:0000313" key="3">
    <source>
        <dbReference type="Proteomes" id="UP001515480"/>
    </source>
</evidence>
<name>A0AB34JT87_PRYPA</name>
<protein>
    <submittedName>
        <fullName evidence="2">Uncharacterized protein</fullName>
    </submittedName>
</protein>
<accession>A0AB34JT87</accession>
<dbReference type="Gene3D" id="3.40.50.11660">
    <property type="entry name" value="Glycosyl transferase family 10, C-terminal domain"/>
    <property type="match status" value="1"/>
</dbReference>
<feature type="region of interest" description="Disordered" evidence="1">
    <location>
        <begin position="1"/>
        <end position="22"/>
    </location>
</feature>
<feature type="compositionally biased region" description="Basic residues" evidence="1">
    <location>
        <begin position="11"/>
        <end position="22"/>
    </location>
</feature>
<comment type="caution">
    <text evidence="2">The sequence shown here is derived from an EMBL/GenBank/DDBJ whole genome shotgun (WGS) entry which is preliminary data.</text>
</comment>
<sequence>MIHGATPPSRHGTHSLHVQLHHPHSANSNLARYLMASVDPSDCHTVHGSASHDGYDATSAYSELLLDIQCTCNQTHRVMYSHRKSNVSARVTVYGVTADDTVPPKVSVVPDAYNFLLYIEPPHNLEFDRAPGFDGLIGFRHAQNEREAAVWAPWCPQQRMWRAIRSWRYEPKVRTNIGIWTDNCNGYPAVWRTGVIDALLRSGLPVVSYGRCRRNSAKELWGMRVGDGESLVNSSDGGPGLCRKHRLMLAVENNACDGWISQNLCNVVEMCGAIPIIKSVNGWPDYRKLYGQIPLLNASKPGWLDEARRVMTDDGYYHKLLTSWRHERVSPFLNCRSPGTFIGTPAQI</sequence>
<dbReference type="EMBL" id="JBGBPQ010000005">
    <property type="protein sequence ID" value="KAL1523846.1"/>
    <property type="molecule type" value="Genomic_DNA"/>
</dbReference>
<evidence type="ECO:0000313" key="2">
    <source>
        <dbReference type="EMBL" id="KAL1523846.1"/>
    </source>
</evidence>
<organism evidence="2 3">
    <name type="scientific">Prymnesium parvum</name>
    <name type="common">Toxic golden alga</name>
    <dbReference type="NCBI Taxonomy" id="97485"/>
    <lineage>
        <taxon>Eukaryota</taxon>
        <taxon>Haptista</taxon>
        <taxon>Haptophyta</taxon>
        <taxon>Prymnesiophyceae</taxon>
        <taxon>Prymnesiales</taxon>
        <taxon>Prymnesiaceae</taxon>
        <taxon>Prymnesium</taxon>
    </lineage>
</organism>
<reference evidence="2 3" key="1">
    <citation type="journal article" date="2024" name="Science">
        <title>Giant polyketide synthase enzymes in the biosynthesis of giant marine polyether toxins.</title>
        <authorList>
            <person name="Fallon T.R."/>
            <person name="Shende V.V."/>
            <person name="Wierzbicki I.H."/>
            <person name="Pendleton A.L."/>
            <person name="Watervoot N.F."/>
            <person name="Auber R.P."/>
            <person name="Gonzalez D.J."/>
            <person name="Wisecaver J.H."/>
            <person name="Moore B.S."/>
        </authorList>
    </citation>
    <scope>NUCLEOTIDE SEQUENCE [LARGE SCALE GENOMIC DNA]</scope>
    <source>
        <strain evidence="2 3">12B1</strain>
    </source>
</reference>
<dbReference type="SUPFAM" id="SSF53756">
    <property type="entry name" value="UDP-Glycosyltransferase/glycogen phosphorylase"/>
    <property type="match status" value="1"/>
</dbReference>
<evidence type="ECO:0000256" key="1">
    <source>
        <dbReference type="SAM" id="MobiDB-lite"/>
    </source>
</evidence>
<dbReference type="InterPro" id="IPR038577">
    <property type="entry name" value="GT10-like_C_sf"/>
</dbReference>
<dbReference type="Proteomes" id="UP001515480">
    <property type="component" value="Unassembled WGS sequence"/>
</dbReference>
<gene>
    <name evidence="2" type="ORF">AB1Y20_018767</name>
</gene>
<keyword evidence="3" id="KW-1185">Reference proteome</keyword>
<proteinExistence type="predicted"/>